<evidence type="ECO:0000256" key="12">
    <source>
        <dbReference type="ARBA" id="ARBA00023212"/>
    </source>
</evidence>
<dbReference type="InterPro" id="IPR042219">
    <property type="entry name" value="AAA_lid_11_sf"/>
</dbReference>
<evidence type="ECO:0000256" key="1">
    <source>
        <dbReference type="ARBA" id="ARBA00004430"/>
    </source>
</evidence>
<dbReference type="Gene3D" id="1.10.472.130">
    <property type="match status" value="1"/>
</dbReference>
<gene>
    <name evidence="17" type="primary">CSON013084</name>
</gene>
<keyword evidence="7" id="KW-0067">ATP-binding</keyword>
<keyword evidence="9 14" id="KW-0175">Coiled coil</keyword>
<evidence type="ECO:0000313" key="17">
    <source>
        <dbReference type="EMBL" id="SSX26071.1"/>
    </source>
</evidence>
<dbReference type="GO" id="GO:0007018">
    <property type="term" value="P:microtubule-based movement"/>
    <property type="evidence" value="ECO:0007669"/>
    <property type="project" value="InterPro"/>
</dbReference>
<feature type="domain" description="AAA+ ATPase" evidence="15">
    <location>
        <begin position="2275"/>
        <end position="2420"/>
    </location>
</feature>
<dbReference type="InterPro" id="IPR004273">
    <property type="entry name" value="Dynein_heavy_D6_P-loop"/>
</dbReference>
<keyword evidence="6" id="KW-0547">Nucleotide-binding</keyword>
<dbReference type="FunFam" id="3.40.50.300:FF:000411">
    <property type="entry name" value="dynein heavy chain 17, axonemal"/>
    <property type="match status" value="1"/>
</dbReference>
<dbReference type="GO" id="GO:0097729">
    <property type="term" value="C:9+2 motile cilium"/>
    <property type="evidence" value="ECO:0007669"/>
    <property type="project" value="UniProtKB-ARBA"/>
</dbReference>
<dbReference type="GO" id="GO:0045505">
    <property type="term" value="F:dynein intermediate chain binding"/>
    <property type="evidence" value="ECO:0007669"/>
    <property type="project" value="InterPro"/>
</dbReference>
<dbReference type="Pfam" id="PF17857">
    <property type="entry name" value="AAA_lid_1"/>
    <property type="match status" value="1"/>
</dbReference>
<proteinExistence type="inferred from homology"/>
<dbReference type="FunFam" id="1.10.472.130:FF:000001">
    <property type="entry name" value="Dynein, axonemal, heavy chain 9"/>
    <property type="match status" value="1"/>
</dbReference>
<dbReference type="InterPro" id="IPR042222">
    <property type="entry name" value="Dynein_2_N"/>
</dbReference>
<dbReference type="FunFam" id="1.20.140.100:FF:000001">
    <property type="entry name" value="dynein heavy chain 17, axonemal"/>
    <property type="match status" value="1"/>
</dbReference>
<dbReference type="Gene3D" id="3.20.180.20">
    <property type="entry name" value="Dynein heavy chain, N-terminal domain 2"/>
    <property type="match status" value="1"/>
</dbReference>
<dbReference type="InterPro" id="IPR041466">
    <property type="entry name" value="Dynein_AAA5_ext"/>
</dbReference>
<dbReference type="InterPro" id="IPR013602">
    <property type="entry name" value="Dynein_heavy_linker"/>
</dbReference>
<dbReference type="Pfam" id="PF12775">
    <property type="entry name" value="AAA_7"/>
    <property type="match status" value="1"/>
</dbReference>
<dbReference type="Pfam" id="PF18198">
    <property type="entry name" value="AAA_lid_11"/>
    <property type="match status" value="1"/>
</dbReference>
<keyword evidence="3" id="KW-0963">Cytoplasm</keyword>
<dbReference type="FunFam" id="1.10.8.710:FF:000002">
    <property type="entry name" value="dynein heavy chain 17, axonemal"/>
    <property type="match status" value="1"/>
</dbReference>
<keyword evidence="13" id="KW-0966">Cell projection</keyword>
<keyword evidence="4" id="KW-0493">Microtubule</keyword>
<evidence type="ECO:0000256" key="8">
    <source>
        <dbReference type="ARBA" id="ARBA00023017"/>
    </source>
</evidence>
<name>A0A336M9T6_CULSO</name>
<dbReference type="FunFam" id="1.20.920.30:FF:000003">
    <property type="entry name" value="Dynein axonemal heavy chain 17"/>
    <property type="match status" value="1"/>
</dbReference>
<dbReference type="Pfam" id="PF18199">
    <property type="entry name" value="Dynein_C"/>
    <property type="match status" value="1"/>
</dbReference>
<dbReference type="InterPro" id="IPR041658">
    <property type="entry name" value="AAA_lid_11"/>
</dbReference>
<evidence type="ECO:0000256" key="5">
    <source>
        <dbReference type="ARBA" id="ARBA00022737"/>
    </source>
</evidence>
<dbReference type="InterPro" id="IPR024317">
    <property type="entry name" value="Dynein_heavy_chain_D4_dom"/>
</dbReference>
<dbReference type="SUPFAM" id="SSF52540">
    <property type="entry name" value="P-loop containing nucleoside triphosphate hydrolases"/>
    <property type="match status" value="4"/>
</dbReference>
<accession>A0A336M9T6</accession>
<dbReference type="EMBL" id="UFQT01000646">
    <property type="protein sequence ID" value="SSX26071.1"/>
    <property type="molecule type" value="Genomic_DNA"/>
</dbReference>
<dbReference type="InterPro" id="IPR035699">
    <property type="entry name" value="AAA_6"/>
</dbReference>
<evidence type="ECO:0000256" key="4">
    <source>
        <dbReference type="ARBA" id="ARBA00022701"/>
    </source>
</evidence>
<dbReference type="GO" id="GO:0008569">
    <property type="term" value="F:minus-end-directed microtubule motor activity"/>
    <property type="evidence" value="ECO:0007669"/>
    <property type="project" value="InterPro"/>
</dbReference>
<dbReference type="Pfam" id="PF08385">
    <property type="entry name" value="DHC_N1"/>
    <property type="match status" value="1"/>
</dbReference>
<comment type="subcellular location">
    <subcellularLocation>
        <location evidence="1">Cytoplasm</location>
        <location evidence="1">Cytoskeleton</location>
        <location evidence="1">Cilium axoneme</location>
    </subcellularLocation>
</comment>
<dbReference type="Gene3D" id="6.10.140.1060">
    <property type="match status" value="1"/>
</dbReference>
<evidence type="ECO:0000259" key="15">
    <source>
        <dbReference type="SMART" id="SM00382"/>
    </source>
</evidence>
<dbReference type="Pfam" id="PF08393">
    <property type="entry name" value="DHC_N2"/>
    <property type="match status" value="1"/>
</dbReference>
<dbReference type="Pfam" id="PF03028">
    <property type="entry name" value="Dynein_heavy"/>
    <property type="match status" value="1"/>
</dbReference>
<dbReference type="InterPro" id="IPR043157">
    <property type="entry name" value="Dynein_AAA1S"/>
</dbReference>
<dbReference type="Gene3D" id="1.20.920.20">
    <property type="match status" value="1"/>
</dbReference>
<dbReference type="FunFam" id="3.40.50.300:FF:000049">
    <property type="entry name" value="Dynein, axonemal, heavy chain 5"/>
    <property type="match status" value="1"/>
</dbReference>
<dbReference type="OMA" id="WAYLVND"/>
<dbReference type="FunFam" id="1.20.920.20:FF:000003">
    <property type="entry name" value="Dynein axonemal heavy chain 17"/>
    <property type="match status" value="1"/>
</dbReference>
<dbReference type="GO" id="GO:0005874">
    <property type="term" value="C:microtubule"/>
    <property type="evidence" value="ECO:0007669"/>
    <property type="project" value="UniProtKB-KW"/>
</dbReference>
<dbReference type="InterPro" id="IPR035706">
    <property type="entry name" value="AAA_9"/>
</dbReference>
<dbReference type="FunFam" id="1.20.1270.280:FF:000003">
    <property type="entry name" value="Dynein axonemal heavy chain 17"/>
    <property type="match status" value="1"/>
</dbReference>
<dbReference type="InterPro" id="IPR042228">
    <property type="entry name" value="Dynein_linker_3"/>
</dbReference>
<evidence type="ECO:0000313" key="16">
    <source>
        <dbReference type="EMBL" id="SSX05712.1"/>
    </source>
</evidence>
<dbReference type="VEuPathDB" id="VectorBase:CSON013084"/>
<dbReference type="GO" id="GO:0051959">
    <property type="term" value="F:dynein light intermediate chain binding"/>
    <property type="evidence" value="ECO:0007669"/>
    <property type="project" value="InterPro"/>
</dbReference>
<dbReference type="Gene3D" id="3.40.50.300">
    <property type="entry name" value="P-loop containing nucleotide triphosphate hydrolases"/>
    <property type="match status" value="5"/>
</dbReference>
<comment type="similarity">
    <text evidence="2">Belongs to the dynein heavy chain family.</text>
</comment>
<dbReference type="Gene3D" id="1.10.8.720">
    <property type="entry name" value="Region D6 of dynein motor"/>
    <property type="match status" value="1"/>
</dbReference>
<keyword evidence="10" id="KW-0969">Cilium</keyword>
<dbReference type="Pfam" id="PF12781">
    <property type="entry name" value="AAA_9"/>
    <property type="match status" value="1"/>
</dbReference>
<evidence type="ECO:0000256" key="9">
    <source>
        <dbReference type="ARBA" id="ARBA00023054"/>
    </source>
</evidence>
<evidence type="ECO:0000256" key="14">
    <source>
        <dbReference type="SAM" id="Coils"/>
    </source>
</evidence>
<evidence type="ECO:0000256" key="11">
    <source>
        <dbReference type="ARBA" id="ARBA00023175"/>
    </source>
</evidence>
<dbReference type="FunFam" id="3.40.50.300:FF:002141">
    <property type="entry name" value="Dynein heavy chain"/>
    <property type="match status" value="1"/>
</dbReference>
<evidence type="ECO:0000256" key="13">
    <source>
        <dbReference type="ARBA" id="ARBA00023273"/>
    </source>
</evidence>
<dbReference type="FunFam" id="3.40.50.300:FF:000667">
    <property type="entry name" value="Dynein axonemal heavy chain 11"/>
    <property type="match status" value="1"/>
</dbReference>
<dbReference type="Gene3D" id="1.20.1270.280">
    <property type="match status" value="1"/>
</dbReference>
<dbReference type="FunFam" id="1.10.287.2620:FF:000004">
    <property type="entry name" value="Dynein axonemal heavy chain 17"/>
    <property type="match status" value="1"/>
</dbReference>
<feature type="coiled-coil region" evidence="14">
    <location>
        <begin position="3394"/>
        <end position="3470"/>
    </location>
</feature>
<dbReference type="InterPro" id="IPR026983">
    <property type="entry name" value="DHC"/>
</dbReference>
<keyword evidence="8" id="KW-0243">Dynein</keyword>
<dbReference type="EMBL" id="UFQS01000646">
    <property type="protein sequence ID" value="SSX05712.1"/>
    <property type="molecule type" value="Genomic_DNA"/>
</dbReference>
<dbReference type="FunFam" id="1.10.8.720:FF:000002">
    <property type="entry name" value="Dynein heavy chain 9, axonemal"/>
    <property type="match status" value="1"/>
</dbReference>
<reference evidence="16" key="1">
    <citation type="submission" date="2018-04" db="EMBL/GenBank/DDBJ databases">
        <authorList>
            <person name="Go L.Y."/>
            <person name="Mitchell J.A."/>
        </authorList>
    </citation>
    <scope>NUCLEOTIDE SEQUENCE</scope>
    <source>
        <tissue evidence="16">Whole organism</tissue>
    </source>
</reference>
<keyword evidence="11" id="KW-0505">Motor protein</keyword>
<dbReference type="Pfam" id="PF12780">
    <property type="entry name" value="AAA_8"/>
    <property type="match status" value="1"/>
</dbReference>
<dbReference type="Pfam" id="PF12774">
    <property type="entry name" value="AAA_6"/>
    <property type="match status" value="1"/>
</dbReference>
<dbReference type="Gene3D" id="1.10.8.1220">
    <property type="match status" value="1"/>
</dbReference>
<dbReference type="Gene3D" id="3.10.490.20">
    <property type="match status" value="1"/>
</dbReference>
<evidence type="ECO:0000256" key="6">
    <source>
        <dbReference type="ARBA" id="ARBA00022741"/>
    </source>
</evidence>
<dbReference type="Gene3D" id="1.20.140.100">
    <property type="entry name" value="Dynein heavy chain, N-terminal domain 2"/>
    <property type="match status" value="1"/>
</dbReference>
<dbReference type="SMART" id="SM00382">
    <property type="entry name" value="AAA"/>
    <property type="match status" value="1"/>
</dbReference>
<dbReference type="Pfam" id="PF12777">
    <property type="entry name" value="MT"/>
    <property type="match status" value="1"/>
</dbReference>
<dbReference type="InterPro" id="IPR013594">
    <property type="entry name" value="Dynein_heavy_tail"/>
</dbReference>
<dbReference type="GO" id="GO:0030286">
    <property type="term" value="C:dynein complex"/>
    <property type="evidence" value="ECO:0007669"/>
    <property type="project" value="UniProtKB-KW"/>
</dbReference>
<reference evidence="17" key="2">
    <citation type="submission" date="2018-07" db="EMBL/GenBank/DDBJ databases">
        <authorList>
            <person name="Quirk P.G."/>
            <person name="Krulwich T.A."/>
        </authorList>
    </citation>
    <scope>NUCLEOTIDE SEQUENCE</scope>
</reference>
<dbReference type="Gene3D" id="1.10.8.710">
    <property type="match status" value="1"/>
</dbReference>
<dbReference type="FunFam" id="1.10.8.1220:FF:000001">
    <property type="entry name" value="Dynein axonemal heavy chain 5"/>
    <property type="match status" value="1"/>
</dbReference>
<dbReference type="Gene3D" id="1.20.920.30">
    <property type="match status" value="1"/>
</dbReference>
<keyword evidence="12" id="KW-0206">Cytoskeleton</keyword>
<organism evidence="17">
    <name type="scientific">Culicoides sonorensis</name>
    <name type="common">Biting midge</name>
    <dbReference type="NCBI Taxonomy" id="179676"/>
    <lineage>
        <taxon>Eukaryota</taxon>
        <taxon>Metazoa</taxon>
        <taxon>Ecdysozoa</taxon>
        <taxon>Arthropoda</taxon>
        <taxon>Hexapoda</taxon>
        <taxon>Insecta</taxon>
        <taxon>Pterygota</taxon>
        <taxon>Neoptera</taxon>
        <taxon>Endopterygota</taxon>
        <taxon>Diptera</taxon>
        <taxon>Nematocera</taxon>
        <taxon>Chironomoidea</taxon>
        <taxon>Ceratopogonidae</taxon>
        <taxon>Ceratopogoninae</taxon>
        <taxon>Culicoides</taxon>
        <taxon>Monoculicoides</taxon>
    </lineage>
</organism>
<feature type="coiled-coil region" evidence="14">
    <location>
        <begin position="2857"/>
        <end position="2908"/>
    </location>
</feature>
<evidence type="ECO:0000256" key="2">
    <source>
        <dbReference type="ARBA" id="ARBA00008887"/>
    </source>
</evidence>
<dbReference type="FunFam" id="3.10.490.20:FF:000002">
    <property type="entry name" value="Dynein axonemal heavy chain 17"/>
    <property type="match status" value="1"/>
</dbReference>
<feature type="coiled-coil region" evidence="14">
    <location>
        <begin position="3095"/>
        <end position="3143"/>
    </location>
</feature>
<dbReference type="InterPro" id="IPR041589">
    <property type="entry name" value="DNAH3_AAA_lid_1"/>
</dbReference>
<dbReference type="PANTHER" id="PTHR45703:SF8">
    <property type="entry name" value="DYNEINS HEAVY CHAIN"/>
    <property type="match status" value="1"/>
</dbReference>
<dbReference type="FunFam" id="3.20.180.20:FF:000001">
    <property type="entry name" value="Dynein axonemal heavy chain 5"/>
    <property type="match status" value="1"/>
</dbReference>
<evidence type="ECO:0000256" key="7">
    <source>
        <dbReference type="ARBA" id="ARBA00022840"/>
    </source>
</evidence>
<dbReference type="PANTHER" id="PTHR45703">
    <property type="entry name" value="DYNEIN HEAVY CHAIN"/>
    <property type="match status" value="1"/>
</dbReference>
<sequence>MEGVSVVSSDGPDTRLDYMGSFVQKSLKLKPEKWARVLAIDEHKTVLKEFADNPQELVLVIVLTQNAQIIPTLSFPLEQLKSKGVFFIKKHPIVIPREDFEKYIILGDLSSRAIDQLSVATDEIFVPLLSFAENHKDWPECVAQDVQKHVHSLKSTVYQVQGQVGGQTVLPMPVGVDKCVKAAKQLQENSDCQIDLYLKSAIEGVVIKWATQINDVMKESSANSFNNGQNPVPTAELNFWNNRLKNLTYIYEQLRHERIRSMALILEYSDSAYFPCFKTLFKHVVTALAEARDITLFLNPLQKHFQQLEDTDFAEIKPLLMPLMHVVCMVWANSLYYCSSAKLIVLLRQICNLLIQQSKRFLDPSSIFHTDIDEARQRIALSMQILKYFRTCFDECKENIGSFFRERPVVNWTFHPKNVFERFNAFIERLETIQWFFYTVIEFLKLEKIEIGGLKGRTLSGRITQVSLEFNQCFSVFASKTYDVLDPDDTTFKDDFVKFQDRILELDLKLAAILCQAFDDCHNLESVFKLINIAGSVLDRPKIKEQFTSKYSDILEMLDEEITMCEDIYNQQMGCFKREGSVFVERSAPVVTAGLRFSQQLGQRVTSPIKSFLNLQHPVTETDEAKKLIHRYEELMKKLGQFEATIFNGWTNKVPATIEDNLRKSLILRENSTRLLILNFSPELFSILREVHYLCLMEKKEIPEGALDFSEKSEIYRNYTLNLEKTIEWYNKILRTCTKVELELIQNELDQIDVLIEKGINNLNWNSQDILTYLQELRKPVECLQGRMNKIQNNLQEIRNVMSAWAKLPLFERKDGKKDTVLCLDERIERKNKRYAEIEAAAVKVHHLLNDNMKLFGMEEKQDNPIWVDYVAFVDNIIYDNLLFMIGVSIGYLAENMEACNNLSPLFESRLELIDPDLVFVPSLNPKDPNGFNVLLNCLVTDILQMSGIIPRLIPESDVTYESLISNHHDIKEMRHEILKGVENVIKEAADYCRNFERYSYLWLEDREECMELFLEFGRILDPDEVELLINKDPAAPIPAAPTIEAFRDQIDNYEALYLEIEKIEPFQIFASWFQVDVRPFRQKGDYKGLVNIMAYLMHVKERALTTDEMFEPMKETIDLLKYYDMDIPEEVNVLLQELPEQWSNTKKIALTVKQQVAPLQAIEVVTIRSRIALFDAHTTLFREVFKYYDFFKYECNDPFALLDKISADLMRLEKEMRDIQESGSLFEVTVPEFKLLKQCRKELKLLKQLWDYVYIVRTCIEDWKTTPWRKIDVENMDIECKKFAKDIRLLDKEMRPWDTYISLEATVKNMLTSLRAVGELQNPAIRERHWEQLMSSTKSLANLPPEITVSFIMDSKTTLADLLALNLHECEEEVKTIVDKAVKEMSMEKILRDLNTTWSVMEFESEKHPRTGCMLLKASEELIETLEDNQVVLQNLMTSKFIAHFLEEVSAWQKKLMIADAVITVWFEVQRTWTHLESIFMSSEDIRKQLPVDSDRFDDIDKKFRVLMNEMSLDHNVIRSTNRDGLCDRLDTLQDLLTLCEKALAEYLETKRLFFPRFYFVSSADLLDILSNGNQPTLVIKHLTKLFDSIAKLKFAPYPEGDPAQTALAMIAKDGEVVDFFEDADCTGAVEVWLNRIQGAMRGSLRRYMSEAVSAYEEKPREQWLFDYPAQVSLCGTQIWWTTEGYDNAIKDYYKKQIQQLSTLITLLLGELTKGLAQTGAWGCFDEFNRISVEVLSVVAVQVKSLQDAIRDKKSIFNFMGEMIAMVPTVGIFITMNPGYAGRTELPENLKALFRPCAMVVPDFELICEIMLVAEGFQDARVLARKFITLYTLCKELLSKQDHYDWGLRAIKSVLVVAGSLKRGDPGRPEEEVLMRALRDFNIPKIVTDDMPVFMGLIGDLFPALEVPRKRDIEFEKTVKQATLDSLLQPEDNFILKVVQMEELLEVRHSVFVVGNAGTGKTQVWKTLLRTYQNMKRRPVYNDLNPKAVTNDELFGIINPATREWKDGLFSVIMREQANLTGDNPKWIILDGDIDPMWIESLNTVMDDNRVLTLASNERIALTPSMRLLFEISNLRTATPATVSRAGILYINPQDLGWNPYVTSWIETRTIPAEKSNLVILFDKYIPACLDNIRTRFKKITPMVEIAHVQMLCHLLNSIFIPANTPADCPKEWHDLYFVFACVWAFGSTMFQDQAIDYRVEFSKWWVNEFKTVKFPANGLVFDYYIDNETKQWTPWTEKLGKFEMDSDTPLQAVIVQTQETIRLRHFMDMLMEKKHPVMLVGPAGSGKTVLVNEKLMGLGENFAICNIPFNFYTTSEMLQKILEKQLEKKAGRNFGPPGNKHLIYFLDDMNMPEVDEYGTVQPHTIIRQHFDYGHWYDRNRLTLKDVHNCQYVACMNPTSGSFTINPRLQRHFCVFAVSFPGIDALTMIYQSILMSHYSNAEQKFNISVVKMAENIIAASLALHAKVSLVFLPTAIKFHYVFNLRDLSNVFQGLLFTTNDCLVGPSDMVRVWMHETHRVYADKLTDDKDIDSFIKMQNDIVKKSFEELDESIVFDKPNIYCHFAGGIGEPKYMPITDWGQLSRLLAEALAAYNDLVSAMNLVLFEDAMQHICRINRILESPRGSALLVGVGGSGKQSLSRLAAFISSLEVSQIQLKKGYGVIDLKHELAGMYLKCGMKNVGIMFLMTDAQVPNEIFLVLINDMLASGEVPDLFPDDDVENILSGVRNEVKGAGLPDTRETCWKFFIDRVRKNLKIVLCFSPVGNTLRVRSRKFPAIINCTQINWFHEWPQEALISVSIRFLQELRTLPPEYFDSVSRFMAYAHTSVNQMSKVYLQNERRYNYTTPKSYLEQISLFAKLLNMKYTDLKKKVERLENGLEKLRNTGDQVAELKVKLAVQEVELQEKNEAADKLIQVVGIETQKVQTEKQLADDEEVKVGIIAEEVSKKQKDCEEDLVKAEPALLAAMDALNTLNKSNLTELKSFGSPPAAVTNVTAAVMVLLAPNGKIPKDRSWKAAKATTMAKVDAFLDALLNYNKENIHPEIIKGIQPYLKDPEFDPDFIRSKSGAAAGLCAWVINIIKFYEVYCDVEPKRRALAAANAELQAAQDKLAAIKRKVMSLEDQLAKLTADFEQATAEKLRCQQEADATQATIQLANRLVNGLASENVRWAEAVAEFMQQGTTLPGDILLVTAFISYVGCFTKQFRLDLLQKNWLPFLRAIEPPIPITDAIDPLKLLTDDTTIAIWQNECLPSDRMSIENATILTNSDRWPLMIDPQLQGVKWIKQKYGQALVVLRIGQKGYVEQIEEACAKGSIVLIENIGEVLDPVLDSLLGRNLIKKGKAVKLGDKEVEYNSNFRLILHTKLANPHYKPEMQAQTTLINFTVTRDGLEDQLLAEVVKAERPDLEELKAELTKQQNDYKILLNKLEDDLLSRLSSAGENILGDTALVENLETTKKTAAEIELKVSEAKNTSKEIDEAREHYRPAAARASLLYFILNELNTINPIYQFSLKAFSVVFQKAISKAEEAEDVKSRVANLIECITYSVFQYTTRGLFECDKLIFSSQMAFQILLMNEEITALEVDFLLRFPIKPHVTSPVEFLSNTAWGGICSLASKDDFRNLDRDIETQAKRWKKLVESECPEKEKFPQEWKNKTALQRLCMMRALRPDRMTYAMADFIEEKLGSKYVENRTMEFAKSFEEASPSTPIFFILSPGVNPLKDVEELGKTLGFTSDRGNFHNVSLGQGQEVVAEAAMDKAAVEGHWVVLQNIHLVKKWLPQLEKKLEYYSEGSHPDYRVFVSAEPAATASAHIIPQGILESSIKITNEPPTGMQANLHKALDNFNQETLEMCGKEAEFKVILFALCYFHAVVAERRKFGPQGWNKIYPFNVGDLNISVSVLYNYLEANTKVPWEDLRYLFGEIMYGGHITDDWDRRLCITYLEELMQPDLVDGELFLAPNFAAPPNTDYAGYHGYIDEQMPPESPYLYGLHPNAEIGFLTTSSENLFRTVFEMQPRDAGASGGATVTREDKVKQILDEIMEKLPEEFNMTEIMGKVEERTPYVIVAFQECERMNYLTNEIKRSLKELDLGLKGELTITSDMEVLENALFLDQVPPVWTARAYPSLFGLSSWFVDLLLRLRELETWSTDFVLPACVWLAGFFNPQSLLTAIMQSTARRNELPLDKMCLHCDVTKKQKEEYTAAPKEGAYVHGIFMEGARWDIQQGIIAEARLKELHPCMPVIHVRAITQDKQDLRNMYDCPVYKTRTRGPTYVWTFNLKTKDKPAKWTLAGVALLLQNHDLELDLEEIQLISSRYQDGFLNSK</sequence>
<dbReference type="GO" id="GO:0005524">
    <property type="term" value="F:ATP binding"/>
    <property type="evidence" value="ECO:0007669"/>
    <property type="project" value="UniProtKB-KW"/>
</dbReference>
<dbReference type="GO" id="GO:0005930">
    <property type="term" value="C:axoneme"/>
    <property type="evidence" value="ECO:0007669"/>
    <property type="project" value="UniProtKB-SubCell"/>
</dbReference>
<dbReference type="InterPro" id="IPR043160">
    <property type="entry name" value="Dynein_C_barrel"/>
</dbReference>
<dbReference type="InterPro" id="IPR027417">
    <property type="entry name" value="P-loop_NTPase"/>
</dbReference>
<dbReference type="InterPro" id="IPR003593">
    <property type="entry name" value="AAA+_ATPase"/>
</dbReference>
<dbReference type="InterPro" id="IPR024743">
    <property type="entry name" value="Dynein_HC_stalk"/>
</dbReference>
<dbReference type="InterPro" id="IPR041228">
    <property type="entry name" value="Dynein_C"/>
</dbReference>
<protein>
    <submittedName>
        <fullName evidence="17">CSON013084 protein</fullName>
    </submittedName>
</protein>
<dbReference type="Gene3D" id="1.10.287.2620">
    <property type="match status" value="1"/>
</dbReference>
<evidence type="ECO:0000256" key="10">
    <source>
        <dbReference type="ARBA" id="ARBA00023069"/>
    </source>
</evidence>
<dbReference type="Pfam" id="PF17852">
    <property type="entry name" value="Dynein_AAA_lid"/>
    <property type="match status" value="1"/>
</dbReference>
<evidence type="ECO:0000256" key="3">
    <source>
        <dbReference type="ARBA" id="ARBA00022490"/>
    </source>
</evidence>
<keyword evidence="5" id="KW-0677">Repeat</keyword>